<comment type="caution">
    <text evidence="2">The sequence shown here is derived from an EMBL/GenBank/DDBJ whole genome shotgun (WGS) entry which is preliminary data.</text>
</comment>
<protein>
    <submittedName>
        <fullName evidence="2">Uncharacterized protein</fullName>
    </submittedName>
</protein>
<keyword evidence="3" id="KW-1185">Reference proteome</keyword>
<dbReference type="EMBL" id="JABSTU010000009">
    <property type="protein sequence ID" value="KAH8022520.1"/>
    <property type="molecule type" value="Genomic_DNA"/>
</dbReference>
<reference evidence="2" key="2">
    <citation type="submission" date="2021-09" db="EMBL/GenBank/DDBJ databases">
        <authorList>
            <person name="Jia N."/>
            <person name="Wang J."/>
            <person name="Shi W."/>
            <person name="Du L."/>
            <person name="Sun Y."/>
            <person name="Zhan W."/>
            <person name="Jiang J."/>
            <person name="Wang Q."/>
            <person name="Zhang B."/>
            <person name="Ji P."/>
            <person name="Sakyi L.B."/>
            <person name="Cui X."/>
            <person name="Yuan T."/>
            <person name="Jiang B."/>
            <person name="Yang W."/>
            <person name="Lam T.T.-Y."/>
            <person name="Chang Q."/>
            <person name="Ding S."/>
            <person name="Wang X."/>
            <person name="Zhu J."/>
            <person name="Ruan X."/>
            <person name="Zhao L."/>
            <person name="Wei J."/>
            <person name="Que T."/>
            <person name="Du C."/>
            <person name="Cheng J."/>
            <person name="Dai P."/>
            <person name="Han X."/>
            <person name="Huang E."/>
            <person name="Gao Y."/>
            <person name="Liu J."/>
            <person name="Shao H."/>
            <person name="Ye R."/>
            <person name="Li L."/>
            <person name="Wei W."/>
            <person name="Wang X."/>
            <person name="Wang C."/>
            <person name="Huo Q."/>
            <person name="Li W."/>
            <person name="Guo W."/>
            <person name="Chen H."/>
            <person name="Chen S."/>
            <person name="Zhou L."/>
            <person name="Zhou L."/>
            <person name="Ni X."/>
            <person name="Tian J."/>
            <person name="Zhou Y."/>
            <person name="Sheng Y."/>
            <person name="Liu T."/>
            <person name="Pan Y."/>
            <person name="Xia L."/>
            <person name="Li J."/>
            <person name="Zhao F."/>
            <person name="Cao W."/>
        </authorList>
    </citation>
    <scope>NUCLEOTIDE SEQUENCE</scope>
    <source>
        <strain evidence="2">Rmic-2018</strain>
        <tissue evidence="2">Larvae</tissue>
    </source>
</reference>
<feature type="compositionally biased region" description="Low complexity" evidence="1">
    <location>
        <begin position="54"/>
        <end position="68"/>
    </location>
</feature>
<feature type="region of interest" description="Disordered" evidence="1">
    <location>
        <begin position="26"/>
        <end position="68"/>
    </location>
</feature>
<dbReference type="Proteomes" id="UP000821866">
    <property type="component" value="Chromosome 7"/>
</dbReference>
<gene>
    <name evidence="2" type="ORF">HPB51_025083</name>
</gene>
<feature type="compositionally biased region" description="Low complexity" evidence="1">
    <location>
        <begin position="128"/>
        <end position="156"/>
    </location>
</feature>
<sequence>MMQLRVVKAFKSTLEDMEDQRSIHSLHSLHSSRSHPGGVRPMSDISFIDEDAKSPSPQSDQLLPPSSAAALVAAADLSSPKHVGSGNGRSTSAREALLFLRRGPSLNSSNHMPLSQEFAPLVAERSNSSAPATPRSPLSASSSSSSMSASSAGAAPDNNNRASFSNPLTQGYNLLAEPPVNKLHETSI</sequence>
<feature type="region of interest" description="Disordered" evidence="1">
    <location>
        <begin position="125"/>
        <end position="188"/>
    </location>
</feature>
<dbReference type="VEuPathDB" id="VectorBase:LOC119174659"/>
<evidence type="ECO:0000313" key="3">
    <source>
        <dbReference type="Proteomes" id="UP000821866"/>
    </source>
</evidence>
<dbReference type="AlphaFoldDB" id="A0A9J6DL00"/>
<proteinExistence type="predicted"/>
<evidence type="ECO:0000256" key="1">
    <source>
        <dbReference type="SAM" id="MobiDB-lite"/>
    </source>
</evidence>
<feature type="compositionally biased region" description="Polar residues" evidence="1">
    <location>
        <begin position="157"/>
        <end position="172"/>
    </location>
</feature>
<organism evidence="2 3">
    <name type="scientific">Rhipicephalus microplus</name>
    <name type="common">Cattle tick</name>
    <name type="synonym">Boophilus microplus</name>
    <dbReference type="NCBI Taxonomy" id="6941"/>
    <lineage>
        <taxon>Eukaryota</taxon>
        <taxon>Metazoa</taxon>
        <taxon>Ecdysozoa</taxon>
        <taxon>Arthropoda</taxon>
        <taxon>Chelicerata</taxon>
        <taxon>Arachnida</taxon>
        <taxon>Acari</taxon>
        <taxon>Parasitiformes</taxon>
        <taxon>Ixodida</taxon>
        <taxon>Ixodoidea</taxon>
        <taxon>Ixodidae</taxon>
        <taxon>Rhipicephalinae</taxon>
        <taxon>Rhipicephalus</taxon>
        <taxon>Boophilus</taxon>
    </lineage>
</organism>
<reference evidence="2" key="1">
    <citation type="journal article" date="2020" name="Cell">
        <title>Large-Scale Comparative Analyses of Tick Genomes Elucidate Their Genetic Diversity and Vector Capacities.</title>
        <authorList>
            <consortium name="Tick Genome and Microbiome Consortium (TIGMIC)"/>
            <person name="Jia N."/>
            <person name="Wang J."/>
            <person name="Shi W."/>
            <person name="Du L."/>
            <person name="Sun Y."/>
            <person name="Zhan W."/>
            <person name="Jiang J.F."/>
            <person name="Wang Q."/>
            <person name="Zhang B."/>
            <person name="Ji P."/>
            <person name="Bell-Sakyi L."/>
            <person name="Cui X.M."/>
            <person name="Yuan T.T."/>
            <person name="Jiang B.G."/>
            <person name="Yang W.F."/>
            <person name="Lam T.T."/>
            <person name="Chang Q.C."/>
            <person name="Ding S.J."/>
            <person name="Wang X.J."/>
            <person name="Zhu J.G."/>
            <person name="Ruan X.D."/>
            <person name="Zhao L."/>
            <person name="Wei J.T."/>
            <person name="Ye R.Z."/>
            <person name="Que T.C."/>
            <person name="Du C.H."/>
            <person name="Zhou Y.H."/>
            <person name="Cheng J.X."/>
            <person name="Dai P.F."/>
            <person name="Guo W.B."/>
            <person name="Han X.H."/>
            <person name="Huang E.J."/>
            <person name="Li L.F."/>
            <person name="Wei W."/>
            <person name="Gao Y.C."/>
            <person name="Liu J.Z."/>
            <person name="Shao H.Z."/>
            <person name="Wang X."/>
            <person name="Wang C.C."/>
            <person name="Yang T.C."/>
            <person name="Huo Q.B."/>
            <person name="Li W."/>
            <person name="Chen H.Y."/>
            <person name="Chen S.E."/>
            <person name="Zhou L.G."/>
            <person name="Ni X.B."/>
            <person name="Tian J.H."/>
            <person name="Sheng Y."/>
            <person name="Liu T."/>
            <person name="Pan Y.S."/>
            <person name="Xia L.Y."/>
            <person name="Li J."/>
            <person name="Zhao F."/>
            <person name="Cao W.C."/>
        </authorList>
    </citation>
    <scope>NUCLEOTIDE SEQUENCE</scope>
    <source>
        <strain evidence="2">Rmic-2018</strain>
    </source>
</reference>
<name>A0A9J6DL00_RHIMP</name>
<feature type="compositionally biased region" description="Low complexity" evidence="1">
    <location>
        <begin position="26"/>
        <end position="35"/>
    </location>
</feature>
<accession>A0A9J6DL00</accession>
<evidence type="ECO:0000313" key="2">
    <source>
        <dbReference type="EMBL" id="KAH8022520.1"/>
    </source>
</evidence>